<organism evidence="1 2">
    <name type="scientific">Stutzerimonas xanthomarina</name>
    <dbReference type="NCBI Taxonomy" id="271420"/>
    <lineage>
        <taxon>Bacteria</taxon>
        <taxon>Pseudomonadati</taxon>
        <taxon>Pseudomonadota</taxon>
        <taxon>Gammaproteobacteria</taxon>
        <taxon>Pseudomonadales</taxon>
        <taxon>Pseudomonadaceae</taxon>
        <taxon>Stutzerimonas</taxon>
    </lineage>
</organism>
<evidence type="ECO:0000313" key="2">
    <source>
        <dbReference type="Proteomes" id="UP000276506"/>
    </source>
</evidence>
<evidence type="ECO:0000313" key="1">
    <source>
        <dbReference type="EMBL" id="RRV04340.1"/>
    </source>
</evidence>
<dbReference type="AlphaFoldDB" id="A0A3R8U134"/>
<dbReference type="Proteomes" id="UP000276506">
    <property type="component" value="Unassembled WGS sequence"/>
</dbReference>
<protein>
    <submittedName>
        <fullName evidence="1">Uncharacterized protein</fullName>
    </submittedName>
</protein>
<comment type="caution">
    <text evidence="1">The sequence shown here is derived from an EMBL/GenBank/DDBJ whole genome shotgun (WGS) entry which is preliminary data.</text>
</comment>
<accession>A0A3R8U134</accession>
<dbReference type="EMBL" id="RHQL01000023">
    <property type="protein sequence ID" value="RRV04340.1"/>
    <property type="molecule type" value="Genomic_DNA"/>
</dbReference>
<proteinExistence type="predicted"/>
<dbReference type="RefSeq" id="WP_125882629.1">
    <property type="nucleotide sequence ID" value="NZ_RHQL01000023.1"/>
</dbReference>
<gene>
    <name evidence="1" type="ORF">EGJ28_22465</name>
</gene>
<sequence>MLWLFRKKSPTQKALSRLQRQCRTAQTSDLIGAGLVIDVLHSSFLKEFGSISDFCNRSRSEQDGYMSRLAKLQGHGKTKLGADLMGLWVIAAQIDDVDTQCKAAEVMALLSRQANGVKP</sequence>
<reference evidence="1 2" key="1">
    <citation type="submission" date="2018-10" db="EMBL/GenBank/DDBJ databases">
        <title>Transmission dynamics of multidrug resistant bacteria on intensive care unit surfaces.</title>
        <authorList>
            <person name="D'Souza A.W."/>
            <person name="Potter R.F."/>
            <person name="Wallace M."/>
            <person name="Shupe A."/>
            <person name="Patel S."/>
            <person name="Sun S."/>
            <person name="Gul D."/>
            <person name="Kwon J.H."/>
            <person name="Andleeb S."/>
            <person name="Burnham C.-A.D."/>
            <person name="Dantas G."/>
        </authorList>
    </citation>
    <scope>NUCLEOTIDE SEQUENCE [LARGE SCALE GENOMIC DNA]</scope>
    <source>
        <strain evidence="1 2">PX_177</strain>
    </source>
</reference>
<name>A0A3R8U134_9GAMM</name>